<dbReference type="GO" id="GO:0006646">
    <property type="term" value="P:phosphatidylethanolamine biosynthetic process"/>
    <property type="evidence" value="ECO:0007669"/>
    <property type="project" value="TreeGrafter"/>
</dbReference>
<dbReference type="InterPro" id="IPR003817">
    <property type="entry name" value="PS_Dcarbxylase"/>
</dbReference>
<dbReference type="EMBL" id="KN846962">
    <property type="protein sequence ID" value="KIW63383.1"/>
    <property type="molecule type" value="Genomic_DNA"/>
</dbReference>
<protein>
    <recommendedName>
        <fullName evidence="3">L-tryptophan decarboxylase PsiD-like domain-containing protein</fullName>
    </recommendedName>
</protein>
<reference evidence="4 5" key="1">
    <citation type="submission" date="2015-01" db="EMBL/GenBank/DDBJ databases">
        <title>The Genome Sequence of Capronia semiimmersa CBS27337.</title>
        <authorList>
            <consortium name="The Broad Institute Genomics Platform"/>
            <person name="Cuomo C."/>
            <person name="de Hoog S."/>
            <person name="Gorbushina A."/>
            <person name="Stielow B."/>
            <person name="Teixiera M."/>
            <person name="Abouelleil A."/>
            <person name="Chapman S.B."/>
            <person name="Priest M."/>
            <person name="Young S.K."/>
            <person name="Wortman J."/>
            <person name="Nusbaum C."/>
            <person name="Birren B."/>
        </authorList>
    </citation>
    <scope>NUCLEOTIDE SEQUENCE [LARGE SCALE GENOMIC DNA]</scope>
    <source>
        <strain evidence="4 5">CBS 27337</strain>
    </source>
</reference>
<dbReference type="Pfam" id="PF12588">
    <property type="entry name" value="PSDC"/>
    <property type="match status" value="1"/>
</dbReference>
<evidence type="ECO:0000256" key="2">
    <source>
        <dbReference type="ARBA" id="ARBA00023239"/>
    </source>
</evidence>
<dbReference type="Pfam" id="PF02666">
    <property type="entry name" value="PS_Dcarbxylase"/>
    <property type="match status" value="1"/>
</dbReference>
<keyword evidence="5" id="KW-1185">Reference proteome</keyword>
<dbReference type="InterPro" id="IPR022237">
    <property type="entry name" value="PsiD-like"/>
</dbReference>
<dbReference type="Proteomes" id="UP000054266">
    <property type="component" value="Unassembled WGS sequence"/>
</dbReference>
<organism evidence="4 5">
    <name type="scientific">Phialophora macrospora</name>
    <dbReference type="NCBI Taxonomy" id="1851006"/>
    <lineage>
        <taxon>Eukaryota</taxon>
        <taxon>Fungi</taxon>
        <taxon>Dikarya</taxon>
        <taxon>Ascomycota</taxon>
        <taxon>Pezizomycotina</taxon>
        <taxon>Eurotiomycetes</taxon>
        <taxon>Chaetothyriomycetidae</taxon>
        <taxon>Chaetothyriales</taxon>
        <taxon>Herpotrichiellaceae</taxon>
        <taxon>Phialophora</taxon>
    </lineage>
</organism>
<name>A0A0D2F633_9EURO</name>
<proteinExistence type="predicted"/>
<dbReference type="PANTHER" id="PTHR10067">
    <property type="entry name" value="PHOSPHATIDYLSERINE DECARBOXYLASE"/>
    <property type="match status" value="1"/>
</dbReference>
<dbReference type="GO" id="GO:0004609">
    <property type="term" value="F:phosphatidylserine decarboxylase activity"/>
    <property type="evidence" value="ECO:0007669"/>
    <property type="project" value="InterPro"/>
</dbReference>
<gene>
    <name evidence="4" type="ORF">PV04_10232</name>
</gene>
<sequence length="257" mass="28575">MLGLVHGILKEGPQWFHVPDSTAMGLIGFPIQAILVSPMGTEAGYRFFISQPGMTGNPQNVDSWLFNDALDVLAAKGNNGKTNYIFQWLCACNRSLPYFGFKSWDDFFTRRAARSNQNDGQRLQINAAPDLDERQELHDIFWLKQQPYSFTNMFNNHPLTNQFVGGSVYHAFLSAPSYHCWHAPVSGTVVDIVHVPRTYYSENLLAGFADPGRLDPVAPNNSQAFITAVATRGTIFIQAKNPTIGLMAIVFIGMAEV</sequence>
<accession>A0A0D2F633</accession>
<feature type="domain" description="L-tryptophan decarboxylase PsiD-like" evidence="3">
    <location>
        <begin position="1"/>
        <end position="50"/>
    </location>
</feature>
<dbReference type="PANTHER" id="PTHR10067:SF9">
    <property type="entry name" value="PHOSPHATIDYLSERINE DECARBOXYLASE FAMILY PROTEIN (AFU_ORTHOLOGUE AFUA_7G01730)"/>
    <property type="match status" value="1"/>
</dbReference>
<evidence type="ECO:0000313" key="4">
    <source>
        <dbReference type="EMBL" id="KIW63383.1"/>
    </source>
</evidence>
<keyword evidence="2" id="KW-0456">Lyase</keyword>
<dbReference type="AlphaFoldDB" id="A0A0D2F633"/>
<dbReference type="STRING" id="5601.A0A0D2F633"/>
<dbReference type="HOGENOM" id="CLU_033450_0_0_1"/>
<keyword evidence="1" id="KW-0210">Decarboxylase</keyword>
<dbReference type="GO" id="GO:0005739">
    <property type="term" value="C:mitochondrion"/>
    <property type="evidence" value="ECO:0007669"/>
    <property type="project" value="TreeGrafter"/>
</dbReference>
<evidence type="ECO:0000259" key="3">
    <source>
        <dbReference type="Pfam" id="PF12588"/>
    </source>
</evidence>
<evidence type="ECO:0000313" key="5">
    <source>
        <dbReference type="Proteomes" id="UP000054266"/>
    </source>
</evidence>
<evidence type="ECO:0000256" key="1">
    <source>
        <dbReference type="ARBA" id="ARBA00022793"/>
    </source>
</evidence>